<feature type="domain" description="Chemotaxis phosphatase CheX-like" evidence="2">
    <location>
        <begin position="42"/>
        <end position="137"/>
    </location>
</feature>
<dbReference type="AlphaFoldDB" id="A0A5C0SCD2"/>
<protein>
    <submittedName>
        <fullName evidence="3">Chemotaxis protein CheX</fullName>
    </submittedName>
</protein>
<dbReference type="Pfam" id="PF13690">
    <property type="entry name" value="CheX"/>
    <property type="match status" value="1"/>
</dbReference>
<dbReference type="SUPFAM" id="SSF103039">
    <property type="entry name" value="CheC-like"/>
    <property type="match status" value="1"/>
</dbReference>
<dbReference type="InterPro" id="IPR028051">
    <property type="entry name" value="CheX-like_dom"/>
</dbReference>
<dbReference type="InterPro" id="IPR028976">
    <property type="entry name" value="CheC-like_sf"/>
</dbReference>
<name>A0A5C0SCD2_CRATE</name>
<evidence type="ECO:0000313" key="3">
    <source>
        <dbReference type="EMBL" id="QEK11841.1"/>
    </source>
</evidence>
<evidence type="ECO:0000259" key="2">
    <source>
        <dbReference type="Pfam" id="PF13690"/>
    </source>
</evidence>
<dbReference type="Gene3D" id="3.40.1550.10">
    <property type="entry name" value="CheC-like"/>
    <property type="match status" value="1"/>
</dbReference>
<dbReference type="OrthoDB" id="9788100at2"/>
<dbReference type="GO" id="GO:0006935">
    <property type="term" value="P:chemotaxis"/>
    <property type="evidence" value="ECO:0007669"/>
    <property type="project" value="UniProtKB-KW"/>
</dbReference>
<dbReference type="PANTHER" id="PTHR39452:SF1">
    <property type="entry name" value="CHEY-P PHOSPHATASE CHEX"/>
    <property type="match status" value="1"/>
</dbReference>
<dbReference type="KEGG" id="crs:FQB35_05365"/>
<accession>A0A5C0SCD2</accession>
<dbReference type="EMBL" id="CP042243">
    <property type="protein sequence ID" value="QEK11841.1"/>
    <property type="molecule type" value="Genomic_DNA"/>
</dbReference>
<dbReference type="PANTHER" id="PTHR39452">
    <property type="entry name" value="CHEY-P PHOSPHATASE CHEX"/>
    <property type="match status" value="1"/>
</dbReference>
<reference evidence="3 4" key="1">
    <citation type="submission" date="2019-07" db="EMBL/GenBank/DDBJ databases">
        <title>Complete genome of Crassaminicella thermophila SY095.</title>
        <authorList>
            <person name="Li X."/>
        </authorList>
    </citation>
    <scope>NUCLEOTIDE SEQUENCE [LARGE SCALE GENOMIC DNA]</scope>
    <source>
        <strain evidence="3 4">SY095</strain>
    </source>
</reference>
<keyword evidence="4" id="KW-1185">Reference proteome</keyword>
<organism evidence="3 4">
    <name type="scientific">Crassaminicella thermophila</name>
    <dbReference type="NCBI Taxonomy" id="2599308"/>
    <lineage>
        <taxon>Bacteria</taxon>
        <taxon>Bacillati</taxon>
        <taxon>Bacillota</taxon>
        <taxon>Clostridia</taxon>
        <taxon>Eubacteriales</taxon>
        <taxon>Clostridiaceae</taxon>
        <taxon>Crassaminicella</taxon>
    </lineage>
</organism>
<dbReference type="Proteomes" id="UP000324646">
    <property type="component" value="Chromosome"/>
</dbReference>
<sequence>MNADFINPFIKASRDILQQMANIPSKIEKIYVKDASFDAPNVTILIGLTGDIKGQVVVGMNVDMAKKIVSNMMGGMPVDALDDIAKSAISELGNMILGNTATLLYNIGIKIDITPPTLLIGEKLSISTISTKTITIPLNTDYGIIELDIAIKE</sequence>
<evidence type="ECO:0000313" key="4">
    <source>
        <dbReference type="Proteomes" id="UP000324646"/>
    </source>
</evidence>
<dbReference type="InterPro" id="IPR038756">
    <property type="entry name" value="CheX-like"/>
</dbReference>
<dbReference type="CDD" id="cd17906">
    <property type="entry name" value="CheX"/>
    <property type="match status" value="1"/>
</dbReference>
<proteinExistence type="predicted"/>
<gene>
    <name evidence="3" type="ORF">FQB35_05365</name>
</gene>
<dbReference type="RefSeq" id="WP_148808996.1">
    <property type="nucleotide sequence ID" value="NZ_CP042243.1"/>
</dbReference>
<keyword evidence="1" id="KW-0145">Chemotaxis</keyword>
<evidence type="ECO:0000256" key="1">
    <source>
        <dbReference type="ARBA" id="ARBA00022500"/>
    </source>
</evidence>